<comment type="caution">
    <text evidence="1">The sequence shown here is derived from an EMBL/GenBank/DDBJ whole genome shotgun (WGS) entry which is preliminary data.</text>
</comment>
<sequence>MPTTQVPAPSAALWRDHLLAGESGRLAVLMPGQALVTDTPSRPVDAMTLAGP</sequence>
<evidence type="ECO:0000313" key="2">
    <source>
        <dbReference type="Proteomes" id="UP000640052"/>
    </source>
</evidence>
<accession>A0A919UHN9</accession>
<protein>
    <submittedName>
        <fullName evidence="1">Uncharacterized protein</fullName>
    </submittedName>
</protein>
<dbReference type="EMBL" id="BOOA01000003">
    <property type="protein sequence ID" value="GIH22264.1"/>
    <property type="molecule type" value="Genomic_DNA"/>
</dbReference>
<proteinExistence type="predicted"/>
<organism evidence="1 2">
    <name type="scientific">Acrocarpospora phusangensis</name>
    <dbReference type="NCBI Taxonomy" id="1070424"/>
    <lineage>
        <taxon>Bacteria</taxon>
        <taxon>Bacillati</taxon>
        <taxon>Actinomycetota</taxon>
        <taxon>Actinomycetes</taxon>
        <taxon>Streptosporangiales</taxon>
        <taxon>Streptosporangiaceae</taxon>
        <taxon>Acrocarpospora</taxon>
    </lineage>
</organism>
<gene>
    <name evidence="1" type="ORF">Aph01nite_05740</name>
</gene>
<name>A0A919UHN9_9ACTN</name>
<evidence type="ECO:0000313" key="1">
    <source>
        <dbReference type="EMBL" id="GIH22264.1"/>
    </source>
</evidence>
<keyword evidence="2" id="KW-1185">Reference proteome</keyword>
<dbReference type="Proteomes" id="UP000640052">
    <property type="component" value="Unassembled WGS sequence"/>
</dbReference>
<reference evidence="1" key="1">
    <citation type="submission" date="2021-01" db="EMBL/GenBank/DDBJ databases">
        <title>Whole genome shotgun sequence of Acrocarpospora phusangensis NBRC 108782.</title>
        <authorList>
            <person name="Komaki H."/>
            <person name="Tamura T."/>
        </authorList>
    </citation>
    <scope>NUCLEOTIDE SEQUENCE</scope>
    <source>
        <strain evidence="1">NBRC 108782</strain>
    </source>
</reference>
<dbReference type="AlphaFoldDB" id="A0A919UHN9"/>